<reference evidence="2 3" key="1">
    <citation type="submission" date="2018-03" db="EMBL/GenBank/DDBJ databases">
        <title>Defining the species Micromonospora saelicesensis and Micromonospora noduli under the framework of genomics.</title>
        <authorList>
            <person name="Riesco R."/>
            <person name="Trujillo M.E."/>
        </authorList>
    </citation>
    <scope>NUCLEOTIDE SEQUENCE [LARGE SCALE GENOMIC DNA]</scope>
    <source>
        <strain evidence="2 3">PSN13</strain>
    </source>
</reference>
<comment type="caution">
    <text evidence="2">The sequence shown here is derived from an EMBL/GenBank/DDBJ whole genome shotgun (WGS) entry which is preliminary data.</text>
</comment>
<dbReference type="RefSeq" id="WP_112678119.1">
    <property type="nucleotide sequence ID" value="NZ_CP192017.1"/>
</dbReference>
<feature type="region of interest" description="Disordered" evidence="1">
    <location>
        <begin position="106"/>
        <end position="141"/>
    </location>
</feature>
<dbReference type="Proteomes" id="UP000249419">
    <property type="component" value="Unassembled WGS sequence"/>
</dbReference>
<name>A0A328NNX2_9ACTN</name>
<accession>A0A328NNX2</accession>
<dbReference type="AlphaFoldDB" id="A0A328NNX2"/>
<gene>
    <name evidence="2" type="ORF">PSN13_05575</name>
</gene>
<evidence type="ECO:0000313" key="3">
    <source>
        <dbReference type="Proteomes" id="UP000249419"/>
    </source>
</evidence>
<organism evidence="2 3">
    <name type="scientific">Micromonospora saelicesensis</name>
    <dbReference type="NCBI Taxonomy" id="285676"/>
    <lineage>
        <taxon>Bacteria</taxon>
        <taxon>Bacillati</taxon>
        <taxon>Actinomycetota</taxon>
        <taxon>Actinomycetes</taxon>
        <taxon>Micromonosporales</taxon>
        <taxon>Micromonosporaceae</taxon>
        <taxon>Micromonospora</taxon>
    </lineage>
</organism>
<protein>
    <submittedName>
        <fullName evidence="2">Uncharacterized protein</fullName>
    </submittedName>
</protein>
<sequence length="258" mass="28371">MLNVTQVDSFALPLDAYKAVGEQDLAIDRARNRLLVACLSRFGFDVEPPPLSLDPLTQNEKRYGITDASRAAQYGYREPEVDQQVRPADPELSLEAQAVISGEGQDALGGQQVPEGGCAGEAGRKLSEGSPTATDADADSDIVVKLDQDARKRTEKDSRVREVFSAWSSCMKESGYNYSGPMDANDDRTFMTPTPTEKEIAVAVADVECKRRTNLVNVWASVETAYQQRTIERNRSVLEQVKQNLELQLTRAAQVNQG</sequence>
<proteinExistence type="predicted"/>
<dbReference type="EMBL" id="PYAG01000038">
    <property type="protein sequence ID" value="RAO28342.1"/>
    <property type="molecule type" value="Genomic_DNA"/>
</dbReference>
<evidence type="ECO:0000313" key="2">
    <source>
        <dbReference type="EMBL" id="RAO28342.1"/>
    </source>
</evidence>
<evidence type="ECO:0000256" key="1">
    <source>
        <dbReference type="SAM" id="MobiDB-lite"/>
    </source>
</evidence>